<evidence type="ECO:0000256" key="2">
    <source>
        <dbReference type="PROSITE-ProRule" id="PRU00708"/>
    </source>
</evidence>
<dbReference type="AlphaFoldDB" id="A0A8H7PN43"/>
<comment type="caution">
    <text evidence="4">The sequence shown here is derived from an EMBL/GenBank/DDBJ whole genome shotgun (WGS) entry which is preliminary data.</text>
</comment>
<keyword evidence="3" id="KW-0175">Coiled coil</keyword>
<accession>A0A8H7PN43</accession>
<feature type="coiled-coil region" evidence="3">
    <location>
        <begin position="13"/>
        <end position="40"/>
    </location>
</feature>
<proteinExistence type="predicted"/>
<reference evidence="4" key="1">
    <citation type="submission" date="2020-12" db="EMBL/GenBank/DDBJ databases">
        <title>Metabolic potential, ecology and presence of endohyphal bacteria is reflected in genomic diversity of Mucoromycotina.</title>
        <authorList>
            <person name="Muszewska A."/>
            <person name="Okrasinska A."/>
            <person name="Steczkiewicz K."/>
            <person name="Drgas O."/>
            <person name="Orlowska M."/>
            <person name="Perlinska-Lenart U."/>
            <person name="Aleksandrzak-Piekarczyk T."/>
            <person name="Szatraj K."/>
            <person name="Zielenkiewicz U."/>
            <person name="Pilsyk S."/>
            <person name="Malc E."/>
            <person name="Mieczkowski P."/>
            <person name="Kruszewska J.S."/>
            <person name="Biernat P."/>
            <person name="Pawlowska J."/>
        </authorList>
    </citation>
    <scope>NUCLEOTIDE SEQUENCE</scope>
    <source>
        <strain evidence="4">WA0000067209</strain>
    </source>
</reference>
<keyword evidence="1" id="KW-0677">Repeat</keyword>
<dbReference type="SUPFAM" id="SSF81901">
    <property type="entry name" value="HCP-like"/>
    <property type="match status" value="1"/>
</dbReference>
<dbReference type="PANTHER" id="PTHR47933:SF11">
    <property type="entry name" value="PENTATRICOPEPTIDE REPEAT-CONTAINING PROTEIN 2"/>
    <property type="match status" value="1"/>
</dbReference>
<dbReference type="InterPro" id="IPR051240">
    <property type="entry name" value="Mito_RNA-Proc/Resp"/>
</dbReference>
<dbReference type="NCBIfam" id="TIGR00756">
    <property type="entry name" value="PPR"/>
    <property type="match status" value="6"/>
</dbReference>
<dbReference type="EMBL" id="JAEPQZ010000009">
    <property type="protein sequence ID" value="KAG2177077.1"/>
    <property type="molecule type" value="Genomic_DNA"/>
</dbReference>
<evidence type="ECO:0000313" key="5">
    <source>
        <dbReference type="Proteomes" id="UP000654370"/>
    </source>
</evidence>
<dbReference type="InterPro" id="IPR011990">
    <property type="entry name" value="TPR-like_helical_dom_sf"/>
</dbReference>
<dbReference type="PANTHER" id="PTHR47933">
    <property type="entry name" value="PENTATRICOPEPTIDE REPEAT-CONTAINING PROTEIN 1, MITOCHONDRIAL"/>
    <property type="match status" value="1"/>
</dbReference>
<feature type="repeat" description="PPR" evidence="2">
    <location>
        <begin position="163"/>
        <end position="197"/>
    </location>
</feature>
<dbReference type="Pfam" id="PF13041">
    <property type="entry name" value="PPR_2"/>
    <property type="match status" value="2"/>
</dbReference>
<gene>
    <name evidence="4" type="ORF">INT43_007733</name>
</gene>
<dbReference type="Pfam" id="PF01535">
    <property type="entry name" value="PPR"/>
    <property type="match status" value="1"/>
</dbReference>
<protein>
    <recommendedName>
        <fullName evidence="6">Pentacotripeptide-repeat region of PRORP domain-containing protein</fullName>
    </recommendedName>
</protein>
<evidence type="ECO:0008006" key="6">
    <source>
        <dbReference type="Google" id="ProtNLM"/>
    </source>
</evidence>
<sequence length="661" mass="75111">RIHVGRVNRAAKNETLEYKSRELEREIKLMEEKLKTSQSAKSIASDNLSEEDIAKIYAEVAASAERQATHQPKISEDYLERLKVKFLDTRPVQTDAIAAGDGHVAEQTNALITNNQSRAIAGESHALSAKDFEQLIYANALTKRTKEAETLLELMPSYGVQPTVKSFNHVIDAYANANDSENAIRIYKALREAGASPDTFTFGALVKSFVNSNRIDDAFVLFEKMKSAGMNPSEASIQPIFAKLISGYLRLNETAKAWDVFDEMQLKYHKPDEVTYTMMIHACAKNDEVEKALNLFEDMSNRGLYPTDVTFNTIINACARRPDYYDEAFNLLNQMQEVHGFVPDLITYNTLLHGCAKKKDLNRAREIYRLILQKSAFNGDHPQLTADDRTYSSLFWTYASHRPQKQKGASSEPKIASESALVPADETPLFTSLPSSRSELVKEAQSIFNYAKENTTVNSAMLNAYLGVHISHHAAEEIIAIYQDLFDQYKVTRDGYTFKHILEHCYRSKDLQLAYKVWDDREEWLDGMRQTYYIEDNQPQAVKRRKQLDLISSQQSNGWTVADQKESVLLMANTMSRCNDLDAALRLLHTHFDKNSPLGNLKLSEVKTTYNKCIQLDDSEAKSMLLALCPLEKSKVDEKARILAKRWGSSQNNQSWNSKRR</sequence>
<feature type="repeat" description="PPR" evidence="2">
    <location>
        <begin position="198"/>
        <end position="232"/>
    </location>
</feature>
<feature type="repeat" description="PPR" evidence="2">
    <location>
        <begin position="307"/>
        <end position="343"/>
    </location>
</feature>
<organism evidence="4 5">
    <name type="scientific">Mortierella isabellina</name>
    <name type="common">Filamentous fungus</name>
    <name type="synonym">Umbelopsis isabellina</name>
    <dbReference type="NCBI Taxonomy" id="91625"/>
    <lineage>
        <taxon>Eukaryota</taxon>
        <taxon>Fungi</taxon>
        <taxon>Fungi incertae sedis</taxon>
        <taxon>Mucoromycota</taxon>
        <taxon>Mucoromycotina</taxon>
        <taxon>Umbelopsidomycetes</taxon>
        <taxon>Umbelopsidales</taxon>
        <taxon>Umbelopsidaceae</taxon>
        <taxon>Umbelopsis</taxon>
    </lineage>
</organism>
<evidence type="ECO:0000256" key="3">
    <source>
        <dbReference type="SAM" id="Coils"/>
    </source>
</evidence>
<dbReference type="GO" id="GO:0003729">
    <property type="term" value="F:mRNA binding"/>
    <property type="evidence" value="ECO:0007669"/>
    <property type="project" value="TreeGrafter"/>
</dbReference>
<dbReference type="Pfam" id="PF12854">
    <property type="entry name" value="PPR_1"/>
    <property type="match status" value="1"/>
</dbReference>
<name>A0A8H7PN43_MORIS</name>
<dbReference type="InterPro" id="IPR002885">
    <property type="entry name" value="PPR_rpt"/>
</dbReference>
<dbReference type="PROSITE" id="PS51375">
    <property type="entry name" value="PPR"/>
    <property type="match status" value="5"/>
</dbReference>
<feature type="non-terminal residue" evidence="4">
    <location>
        <position position="1"/>
    </location>
</feature>
<evidence type="ECO:0000313" key="4">
    <source>
        <dbReference type="EMBL" id="KAG2177077.1"/>
    </source>
</evidence>
<keyword evidence="5" id="KW-1185">Reference proteome</keyword>
<dbReference type="Proteomes" id="UP000654370">
    <property type="component" value="Unassembled WGS sequence"/>
</dbReference>
<dbReference type="OrthoDB" id="5588846at2759"/>
<feature type="repeat" description="PPR" evidence="2">
    <location>
        <begin position="272"/>
        <end position="306"/>
    </location>
</feature>
<dbReference type="Gene3D" id="1.25.40.10">
    <property type="entry name" value="Tetratricopeptide repeat domain"/>
    <property type="match status" value="3"/>
</dbReference>
<evidence type="ECO:0000256" key="1">
    <source>
        <dbReference type="ARBA" id="ARBA00022737"/>
    </source>
</evidence>
<feature type="repeat" description="PPR" evidence="2">
    <location>
        <begin position="344"/>
        <end position="374"/>
    </location>
</feature>